<dbReference type="PANTHER" id="PTHR43210:SF2">
    <property type="entry name" value="ATP-DEPENDENT DETHIOBIOTIN SYNTHETASE BIOD 2"/>
    <property type="match status" value="1"/>
</dbReference>
<keyword evidence="3 9" id="KW-0479">Metal-binding</keyword>
<dbReference type="OrthoDB" id="9802097at2"/>
<feature type="binding site" evidence="9">
    <location>
        <begin position="183"/>
        <end position="185"/>
    </location>
    <ligand>
        <name>ATP</name>
        <dbReference type="ChEBI" id="CHEBI:30616"/>
    </ligand>
</feature>
<evidence type="ECO:0000313" key="10">
    <source>
        <dbReference type="EMBL" id="MTH36151.1"/>
    </source>
</evidence>
<accession>A0A844H9N2</accession>
<dbReference type="InterPro" id="IPR027417">
    <property type="entry name" value="P-loop_NTPase"/>
</dbReference>
<feature type="active site" evidence="9">
    <location>
        <position position="32"/>
    </location>
</feature>
<dbReference type="InterPro" id="IPR004472">
    <property type="entry name" value="DTB_synth_BioD"/>
</dbReference>
<comment type="catalytic activity">
    <reaction evidence="8">
        <text>(7R,8S)-8-amino-7-(carboxyamino)nonanoate + ATP = (4R,5S)-dethiobiotin + ADP + phosphate + H(+)</text>
        <dbReference type="Rhea" id="RHEA:63684"/>
        <dbReference type="ChEBI" id="CHEBI:15378"/>
        <dbReference type="ChEBI" id="CHEBI:30616"/>
        <dbReference type="ChEBI" id="CHEBI:43474"/>
        <dbReference type="ChEBI" id="CHEBI:149470"/>
        <dbReference type="ChEBI" id="CHEBI:149473"/>
        <dbReference type="ChEBI" id="CHEBI:456216"/>
    </reaction>
</comment>
<name>A0A844H9N2_9RHOB</name>
<dbReference type="GO" id="GO:0004141">
    <property type="term" value="F:dethiobiotin synthase activity"/>
    <property type="evidence" value="ECO:0007669"/>
    <property type="project" value="UniProtKB-UniRule"/>
</dbReference>
<keyword evidence="4 9" id="KW-0547">Nucleotide-binding</keyword>
<comment type="subcellular location">
    <subcellularLocation>
        <location evidence="9">Cytoplasm</location>
    </subcellularLocation>
</comment>
<dbReference type="GO" id="GO:0005829">
    <property type="term" value="C:cytosol"/>
    <property type="evidence" value="ECO:0007669"/>
    <property type="project" value="TreeGrafter"/>
</dbReference>
<evidence type="ECO:0000256" key="5">
    <source>
        <dbReference type="ARBA" id="ARBA00022756"/>
    </source>
</evidence>
<proteinExistence type="inferred from homology"/>
<dbReference type="HAMAP" id="MF_00336">
    <property type="entry name" value="BioD"/>
    <property type="match status" value="1"/>
</dbReference>
<evidence type="ECO:0000256" key="8">
    <source>
        <dbReference type="ARBA" id="ARBA00047386"/>
    </source>
</evidence>
<organism evidence="10 11">
    <name type="scientific">Paracoccus limosus</name>
    <dbReference type="NCBI Taxonomy" id="913252"/>
    <lineage>
        <taxon>Bacteria</taxon>
        <taxon>Pseudomonadati</taxon>
        <taxon>Pseudomonadota</taxon>
        <taxon>Alphaproteobacteria</taxon>
        <taxon>Rhodobacterales</taxon>
        <taxon>Paracoccaceae</taxon>
        <taxon>Paracoccus</taxon>
    </lineage>
</organism>
<dbReference type="UniPathway" id="UPA00078">
    <property type="reaction ID" value="UER00161"/>
</dbReference>
<keyword evidence="7 9" id="KW-0460">Magnesium</keyword>
<comment type="cofactor">
    <cofactor evidence="9">
        <name>Mg(2+)</name>
        <dbReference type="ChEBI" id="CHEBI:18420"/>
    </cofactor>
</comment>
<sequence>MSAIVVTGTDTGIGKTVFSAGLAAWLGASYWKPVQAGLDDETDSAAVMRLGGLGADRILPESYRLRSPVSPQRAAEIEGIAIAPMAMAVPRLPGPLVIEGAGGVMVPLTRQITFLDLFAHWRRPVVLCARTGLGTINHTLLSLRALRDRHVPVLGVALIGAAEEATARIIAELGNVRILGRLPWIEPLDRATLSAAFAAGFADARFGSSGTRPTDS</sequence>
<dbReference type="GO" id="GO:0005524">
    <property type="term" value="F:ATP binding"/>
    <property type="evidence" value="ECO:0007669"/>
    <property type="project" value="UniProtKB-UniRule"/>
</dbReference>
<dbReference type="GO" id="GO:0009102">
    <property type="term" value="P:biotin biosynthetic process"/>
    <property type="evidence" value="ECO:0007669"/>
    <property type="project" value="UniProtKB-UniRule"/>
</dbReference>
<dbReference type="GO" id="GO:0000287">
    <property type="term" value="F:magnesium ion binding"/>
    <property type="evidence" value="ECO:0007669"/>
    <property type="project" value="UniProtKB-UniRule"/>
</dbReference>
<keyword evidence="5 9" id="KW-0093">Biotin biosynthesis</keyword>
<keyword evidence="2 9" id="KW-0436">Ligase</keyword>
<comment type="similarity">
    <text evidence="9">Belongs to the dethiobiotin synthetase family.</text>
</comment>
<evidence type="ECO:0000313" key="11">
    <source>
        <dbReference type="Proteomes" id="UP000442533"/>
    </source>
</evidence>
<comment type="catalytic activity">
    <reaction evidence="9">
        <text>(7R,8S)-7,8-diammoniononanoate + CO2 + ATP = (4R,5S)-dethiobiotin + ADP + phosphate + 3 H(+)</text>
        <dbReference type="Rhea" id="RHEA:15805"/>
        <dbReference type="ChEBI" id="CHEBI:15378"/>
        <dbReference type="ChEBI" id="CHEBI:16526"/>
        <dbReference type="ChEBI" id="CHEBI:30616"/>
        <dbReference type="ChEBI" id="CHEBI:43474"/>
        <dbReference type="ChEBI" id="CHEBI:149469"/>
        <dbReference type="ChEBI" id="CHEBI:149473"/>
        <dbReference type="ChEBI" id="CHEBI:456216"/>
        <dbReference type="EC" id="6.3.3.3"/>
    </reaction>
</comment>
<evidence type="ECO:0000256" key="2">
    <source>
        <dbReference type="ARBA" id="ARBA00022598"/>
    </source>
</evidence>
<keyword evidence="11" id="KW-1185">Reference proteome</keyword>
<evidence type="ECO:0000256" key="6">
    <source>
        <dbReference type="ARBA" id="ARBA00022840"/>
    </source>
</evidence>
<feature type="binding site" evidence="9">
    <location>
        <position position="99"/>
    </location>
    <ligand>
        <name>Mg(2+)</name>
        <dbReference type="ChEBI" id="CHEBI:18420"/>
    </ligand>
</feature>
<keyword evidence="6 9" id="KW-0067">ATP-binding</keyword>
<comment type="pathway">
    <text evidence="9">Cofactor biosynthesis; biotin biosynthesis; biotin from 7,8-diaminononanoate: step 1/2.</text>
</comment>
<dbReference type="SUPFAM" id="SSF52540">
    <property type="entry name" value="P-loop containing nucleoside triphosphate hydrolases"/>
    <property type="match status" value="1"/>
</dbReference>
<dbReference type="Proteomes" id="UP000442533">
    <property type="component" value="Unassembled WGS sequence"/>
</dbReference>
<dbReference type="EC" id="6.3.3.3" evidence="9"/>
<keyword evidence="1 9" id="KW-0963">Cytoplasm</keyword>
<gene>
    <name evidence="9 10" type="primary">bioD</name>
    <name evidence="10" type="ORF">GL279_16245</name>
</gene>
<protein>
    <recommendedName>
        <fullName evidence="9">ATP-dependent dethiobiotin synthetase BioD</fullName>
        <ecNumber evidence="9">6.3.3.3</ecNumber>
    </recommendedName>
    <alternativeName>
        <fullName evidence="9">DTB synthetase</fullName>
        <shortName evidence="9">DTBS</shortName>
    </alternativeName>
    <alternativeName>
        <fullName evidence="9">Dethiobiotin synthase</fullName>
    </alternativeName>
</protein>
<dbReference type="Pfam" id="PF13500">
    <property type="entry name" value="AAA_26"/>
    <property type="match status" value="1"/>
</dbReference>
<feature type="binding site" evidence="9">
    <location>
        <position position="43"/>
    </location>
    <ligand>
        <name>ATP</name>
        <dbReference type="ChEBI" id="CHEBI:30616"/>
    </ligand>
</feature>
<evidence type="ECO:0000256" key="1">
    <source>
        <dbReference type="ARBA" id="ARBA00022490"/>
    </source>
</evidence>
<evidence type="ECO:0000256" key="3">
    <source>
        <dbReference type="ARBA" id="ARBA00022723"/>
    </source>
</evidence>
<comment type="caution">
    <text evidence="9">Lacks conserved residue(s) required for the propagation of feature annotation.</text>
</comment>
<dbReference type="PANTHER" id="PTHR43210">
    <property type="entry name" value="DETHIOBIOTIN SYNTHETASE"/>
    <property type="match status" value="1"/>
</dbReference>
<comment type="function">
    <text evidence="9">Catalyzes a mechanistically unusual reaction, the ATP-dependent insertion of CO2 between the N7 and N8 nitrogen atoms of 7,8-diaminopelargonic acid (DAPA, also called 7,8-diammoniononanoate) to form a ureido ring.</text>
</comment>
<feature type="binding site" evidence="9">
    <location>
        <position position="43"/>
    </location>
    <ligand>
        <name>Mg(2+)</name>
        <dbReference type="ChEBI" id="CHEBI:18420"/>
    </ligand>
</feature>
<dbReference type="RefSeq" id="WP_155065656.1">
    <property type="nucleotide sequence ID" value="NZ_WMIF01000029.1"/>
</dbReference>
<dbReference type="EMBL" id="WMIF01000029">
    <property type="protein sequence ID" value="MTH36151.1"/>
    <property type="molecule type" value="Genomic_DNA"/>
</dbReference>
<dbReference type="Gene3D" id="3.40.50.300">
    <property type="entry name" value="P-loop containing nucleotide triphosphate hydrolases"/>
    <property type="match status" value="1"/>
</dbReference>
<reference evidence="10 11" key="1">
    <citation type="submission" date="2019-11" db="EMBL/GenBank/DDBJ databases">
        <authorList>
            <person name="Dong K."/>
        </authorList>
    </citation>
    <scope>NUCLEOTIDE SEQUENCE [LARGE SCALE GENOMIC DNA]</scope>
    <source>
        <strain evidence="10 11">JCM 17370</strain>
    </source>
</reference>
<dbReference type="NCBIfam" id="TIGR00347">
    <property type="entry name" value="bioD"/>
    <property type="match status" value="1"/>
</dbReference>
<evidence type="ECO:0000256" key="7">
    <source>
        <dbReference type="ARBA" id="ARBA00022842"/>
    </source>
</evidence>
<feature type="binding site" evidence="9">
    <location>
        <begin position="12"/>
        <end position="17"/>
    </location>
    <ligand>
        <name>ATP</name>
        <dbReference type="ChEBI" id="CHEBI:30616"/>
    </ligand>
</feature>
<dbReference type="PIRSF" id="PIRSF006755">
    <property type="entry name" value="DTB_synth"/>
    <property type="match status" value="1"/>
</dbReference>
<evidence type="ECO:0000256" key="4">
    <source>
        <dbReference type="ARBA" id="ARBA00022741"/>
    </source>
</evidence>
<dbReference type="AlphaFoldDB" id="A0A844H9N2"/>
<comment type="caution">
    <text evidence="10">The sequence shown here is derived from an EMBL/GenBank/DDBJ whole genome shotgun (WGS) entry which is preliminary data.</text>
</comment>
<evidence type="ECO:0000256" key="9">
    <source>
        <dbReference type="HAMAP-Rule" id="MF_00336"/>
    </source>
</evidence>
<dbReference type="CDD" id="cd03109">
    <property type="entry name" value="DTBS"/>
    <property type="match status" value="1"/>
</dbReference>
<comment type="subunit">
    <text evidence="9">Homodimer.</text>
</comment>
<feature type="binding site" evidence="9">
    <location>
        <begin position="99"/>
        <end position="102"/>
    </location>
    <ligand>
        <name>ATP</name>
        <dbReference type="ChEBI" id="CHEBI:30616"/>
    </ligand>
</feature>
<feature type="binding site" evidence="9">
    <location>
        <position position="16"/>
    </location>
    <ligand>
        <name>Mg(2+)</name>
        <dbReference type="ChEBI" id="CHEBI:18420"/>
    </ligand>
</feature>